<keyword evidence="3 6" id="KW-0949">S-adenosyl-L-methionine</keyword>
<feature type="binding site" evidence="6">
    <location>
        <position position="327"/>
    </location>
    <ligand>
        <name>S-adenosyl-L-methionine</name>
        <dbReference type="ChEBI" id="CHEBI:59789"/>
    </ligand>
</feature>
<dbReference type="InterPro" id="IPR035926">
    <property type="entry name" value="NusB-like_sf"/>
</dbReference>
<evidence type="ECO:0000256" key="4">
    <source>
        <dbReference type="ARBA" id="ARBA00022884"/>
    </source>
</evidence>
<dbReference type="Proteomes" id="UP000291189">
    <property type="component" value="Unassembled WGS sequence"/>
</dbReference>
<comment type="caution">
    <text evidence="6">Lacks conserved residue(s) required for the propagation of feature annotation.</text>
</comment>
<accession>A0A4Q5IYI1</accession>
<comment type="caution">
    <text evidence="8">The sequence shown here is derived from an EMBL/GenBank/DDBJ whole genome shotgun (WGS) entry which is preliminary data.</text>
</comment>
<dbReference type="PRINTS" id="PR02008">
    <property type="entry name" value="RCMTFAMILY"/>
</dbReference>
<dbReference type="OrthoDB" id="9810297at2"/>
<dbReference type="SUPFAM" id="SSF48013">
    <property type="entry name" value="NusB-like"/>
    <property type="match status" value="1"/>
</dbReference>
<evidence type="ECO:0000313" key="8">
    <source>
        <dbReference type="EMBL" id="RYU11192.1"/>
    </source>
</evidence>
<feature type="domain" description="SAM-dependent MTase RsmB/NOP-type" evidence="7">
    <location>
        <begin position="161"/>
        <end position="444"/>
    </location>
</feature>
<dbReference type="Gene3D" id="1.10.940.10">
    <property type="entry name" value="NusB-like"/>
    <property type="match status" value="1"/>
</dbReference>
<dbReference type="InterPro" id="IPR006027">
    <property type="entry name" value="NusB_RsmB_TIM44"/>
</dbReference>
<evidence type="ECO:0000256" key="3">
    <source>
        <dbReference type="ARBA" id="ARBA00022691"/>
    </source>
</evidence>
<name>A0A4Q5IYI1_9ACTN</name>
<dbReference type="AlphaFoldDB" id="A0A4Q5IYI1"/>
<evidence type="ECO:0000256" key="6">
    <source>
        <dbReference type="PROSITE-ProRule" id="PRU01023"/>
    </source>
</evidence>
<dbReference type="InterPro" id="IPR049560">
    <property type="entry name" value="MeTrfase_RsmB-F_NOP2_cat"/>
</dbReference>
<dbReference type="PANTHER" id="PTHR22807">
    <property type="entry name" value="NOP2 YEAST -RELATED NOL1/NOP2/FMU SUN DOMAIN-CONTAINING"/>
    <property type="match status" value="1"/>
</dbReference>
<dbReference type="PROSITE" id="PS51686">
    <property type="entry name" value="SAM_MT_RSMB_NOP"/>
    <property type="match status" value="1"/>
</dbReference>
<dbReference type="InterPro" id="IPR029063">
    <property type="entry name" value="SAM-dependent_MTases_sf"/>
</dbReference>
<sequence>MPADRVRGAAYDVLTAVREQDAYTNLVLPPLLRARQITGRDAAFATELVSGTIRRQGLYDAVLAANVDRPLAKVDPGVLDALRLGTHQLLAMRVPTHAAVGTTVDLVRRKVGHRPSGFANAVLRKVARHDLDGWVRRVAPDPGSDPLGYAEVAHAHPRWVVEALAESLGDRRDELDALLAADNDAPRVTLVARPGLATVDELVAAGGTASRQSRYAVTLPGGDPAAVPAVAEGRAGVQDEGSQLVATALADAALDGTDARWLDTCAGPGGKAALLAALATERGGLLLAAELQHHRAVLVRSAVPRVVTVDGTRPAWRSGTFDRVMVDAPCSGLGALRRRPEARWRKQAADVDGLVPLQETLLDRALDAARPGGVVAYVTCSPVLAETRGVVAAVLARRDDVRLDDAAPLLPGVTDAAGPLPGTVQLWPHRHGTDAMFLALLRRH</sequence>
<feature type="binding site" evidence="6">
    <location>
        <position position="290"/>
    </location>
    <ligand>
        <name>S-adenosyl-L-methionine</name>
        <dbReference type="ChEBI" id="CHEBI:59789"/>
    </ligand>
</feature>
<gene>
    <name evidence="8" type="ORF">ETU37_14230</name>
</gene>
<dbReference type="Pfam" id="PF01029">
    <property type="entry name" value="NusB"/>
    <property type="match status" value="1"/>
</dbReference>
<keyword evidence="2 6" id="KW-0808">Transferase</keyword>
<dbReference type="Pfam" id="PF01189">
    <property type="entry name" value="Methyltr_RsmB-F"/>
    <property type="match status" value="1"/>
</dbReference>
<evidence type="ECO:0000313" key="9">
    <source>
        <dbReference type="Proteomes" id="UP000291189"/>
    </source>
</evidence>
<dbReference type="GO" id="GO:0001510">
    <property type="term" value="P:RNA methylation"/>
    <property type="evidence" value="ECO:0007669"/>
    <property type="project" value="InterPro"/>
</dbReference>
<organism evidence="8 9">
    <name type="scientific">Nocardioides iriomotensis</name>
    <dbReference type="NCBI Taxonomy" id="715784"/>
    <lineage>
        <taxon>Bacteria</taxon>
        <taxon>Bacillati</taxon>
        <taxon>Actinomycetota</taxon>
        <taxon>Actinomycetes</taxon>
        <taxon>Propionibacteriales</taxon>
        <taxon>Nocardioidaceae</taxon>
        <taxon>Nocardioides</taxon>
    </lineage>
</organism>
<keyword evidence="9" id="KW-1185">Reference proteome</keyword>
<dbReference type="Gene3D" id="3.40.50.150">
    <property type="entry name" value="Vaccinia Virus protein VP39"/>
    <property type="match status" value="1"/>
</dbReference>
<dbReference type="GO" id="GO:0008173">
    <property type="term" value="F:RNA methyltransferase activity"/>
    <property type="evidence" value="ECO:0007669"/>
    <property type="project" value="InterPro"/>
</dbReference>
<dbReference type="EMBL" id="SDPU01000025">
    <property type="protein sequence ID" value="RYU11192.1"/>
    <property type="molecule type" value="Genomic_DNA"/>
</dbReference>
<evidence type="ECO:0000256" key="2">
    <source>
        <dbReference type="ARBA" id="ARBA00022679"/>
    </source>
</evidence>
<dbReference type="InterPro" id="IPR023267">
    <property type="entry name" value="RCMT"/>
</dbReference>
<proteinExistence type="inferred from homology"/>
<dbReference type="GO" id="GO:0006355">
    <property type="term" value="P:regulation of DNA-templated transcription"/>
    <property type="evidence" value="ECO:0007669"/>
    <property type="project" value="InterPro"/>
</dbReference>
<dbReference type="PANTHER" id="PTHR22807:SF53">
    <property type="entry name" value="RIBOSOMAL RNA SMALL SUBUNIT METHYLTRANSFERASE B-RELATED"/>
    <property type="match status" value="1"/>
</dbReference>
<comment type="similarity">
    <text evidence="6">Belongs to the class I-like SAM-binding methyltransferase superfamily. RsmB/NOP family.</text>
</comment>
<keyword evidence="1 6" id="KW-0489">Methyltransferase</keyword>
<feature type="binding site" evidence="6">
    <location>
        <begin position="265"/>
        <end position="271"/>
    </location>
    <ligand>
        <name>S-adenosyl-L-methionine</name>
        <dbReference type="ChEBI" id="CHEBI:59789"/>
    </ligand>
</feature>
<evidence type="ECO:0000259" key="7">
    <source>
        <dbReference type="PROSITE" id="PS51686"/>
    </source>
</evidence>
<comment type="function">
    <text evidence="5">May act as RNA methyltransferase.</text>
</comment>
<dbReference type="SUPFAM" id="SSF53335">
    <property type="entry name" value="S-adenosyl-L-methionine-dependent methyltransferases"/>
    <property type="match status" value="1"/>
</dbReference>
<evidence type="ECO:0000256" key="5">
    <source>
        <dbReference type="ARBA" id="ARBA00059465"/>
    </source>
</evidence>
<evidence type="ECO:0000256" key="1">
    <source>
        <dbReference type="ARBA" id="ARBA00022603"/>
    </source>
</evidence>
<dbReference type="FunFam" id="3.40.50.150:FF:000257">
    <property type="entry name" value="16S rRNA methyltransferase"/>
    <property type="match status" value="1"/>
</dbReference>
<dbReference type="InterPro" id="IPR001678">
    <property type="entry name" value="MeTrfase_RsmB-F_NOP2_dom"/>
</dbReference>
<protein>
    <submittedName>
        <fullName evidence="8">rRNA cytosine-C5-methyltransferase</fullName>
    </submittedName>
</protein>
<keyword evidence="4 6" id="KW-0694">RNA-binding</keyword>
<dbReference type="RefSeq" id="WP_129988010.1">
    <property type="nucleotide sequence ID" value="NZ_SDPU01000025.1"/>
</dbReference>
<reference evidence="8 9" key="1">
    <citation type="submission" date="2019-01" db="EMBL/GenBank/DDBJ databases">
        <title>Nocardioides guangzhouensis sp. nov., an actinobacterium isolated from soil.</title>
        <authorList>
            <person name="Fu Y."/>
            <person name="Cai Y."/>
            <person name="Lin Z."/>
            <person name="Chen P."/>
        </authorList>
    </citation>
    <scope>NUCLEOTIDE SEQUENCE [LARGE SCALE GENOMIC DNA]</scope>
    <source>
        <strain evidence="8 9">NBRC 105384</strain>
    </source>
</reference>
<feature type="active site" description="Nucleophile" evidence="6">
    <location>
        <position position="380"/>
    </location>
</feature>
<dbReference type="GO" id="GO:0003723">
    <property type="term" value="F:RNA binding"/>
    <property type="evidence" value="ECO:0007669"/>
    <property type="project" value="UniProtKB-UniRule"/>
</dbReference>